<dbReference type="EMBL" id="CYHE01000007">
    <property type="protein sequence ID" value="CUA97301.1"/>
    <property type="molecule type" value="Genomic_DNA"/>
</dbReference>
<protein>
    <submittedName>
        <fullName evidence="2">Putative sterol carrier protein</fullName>
    </submittedName>
</protein>
<keyword evidence="3" id="KW-1185">Reference proteome</keyword>
<gene>
    <name evidence="2" type="ORF">Ga0061067_10789</name>
</gene>
<reference evidence="3" key="1">
    <citation type="submission" date="2015-08" db="EMBL/GenBank/DDBJ databases">
        <authorList>
            <person name="Varghese N."/>
        </authorList>
    </citation>
    <scope>NUCLEOTIDE SEQUENCE [LARGE SCALE GENOMIC DNA]</scope>
    <source>
        <strain evidence="3">DSM 23407</strain>
    </source>
</reference>
<proteinExistence type="predicted"/>
<evidence type="ECO:0000313" key="2">
    <source>
        <dbReference type="EMBL" id="CUA97301.1"/>
    </source>
</evidence>
<name>A0A0K6I2J1_9HYPH</name>
<dbReference type="OrthoDB" id="9809312at2"/>
<dbReference type="InterPro" id="IPR036527">
    <property type="entry name" value="SCP2_sterol-bd_dom_sf"/>
</dbReference>
<dbReference type="SUPFAM" id="SSF55718">
    <property type="entry name" value="SCP-like"/>
    <property type="match status" value="1"/>
</dbReference>
<dbReference type="PANTHER" id="PTHR10094">
    <property type="entry name" value="STEROL CARRIER PROTEIN 2 SCP-2 FAMILY PROTEIN"/>
    <property type="match status" value="1"/>
</dbReference>
<dbReference type="RefSeq" id="WP_055455958.1">
    <property type="nucleotide sequence ID" value="NZ_CYHE01000007.1"/>
</dbReference>
<sequence>MSLQELTEAVRAKVAGGGIDDTVKFDCGSDGVIFLDGSTVTNEDKDADCTIKISSDNLADLLAGELNPTTAFMTGKIKVEGNMAVAMKLGSIV</sequence>
<dbReference type="GO" id="GO:0005829">
    <property type="term" value="C:cytosol"/>
    <property type="evidence" value="ECO:0007669"/>
    <property type="project" value="TreeGrafter"/>
</dbReference>
<dbReference type="Pfam" id="PF02036">
    <property type="entry name" value="SCP2"/>
    <property type="match status" value="1"/>
</dbReference>
<accession>A0A0K6I2J1</accession>
<evidence type="ECO:0000259" key="1">
    <source>
        <dbReference type="Pfam" id="PF02036"/>
    </source>
</evidence>
<dbReference type="PANTHER" id="PTHR10094:SF25">
    <property type="entry name" value="SCP2 STEROL-BINDING DOMAIN-CONTAINING PROTEIN 1"/>
    <property type="match status" value="1"/>
</dbReference>
<dbReference type="AlphaFoldDB" id="A0A0K6I2J1"/>
<dbReference type="Proteomes" id="UP000183900">
    <property type="component" value="Unassembled WGS sequence"/>
</dbReference>
<organism evidence="2 3">
    <name type="scientific">Pannonibacter indicus</name>
    <dbReference type="NCBI Taxonomy" id="466044"/>
    <lineage>
        <taxon>Bacteria</taxon>
        <taxon>Pseudomonadati</taxon>
        <taxon>Pseudomonadota</taxon>
        <taxon>Alphaproteobacteria</taxon>
        <taxon>Hyphomicrobiales</taxon>
        <taxon>Stappiaceae</taxon>
        <taxon>Pannonibacter</taxon>
    </lineage>
</organism>
<dbReference type="Gene3D" id="3.30.1050.10">
    <property type="entry name" value="SCP2 sterol-binding domain"/>
    <property type="match status" value="1"/>
</dbReference>
<feature type="domain" description="SCP2" evidence="1">
    <location>
        <begin position="22"/>
        <end position="92"/>
    </location>
</feature>
<dbReference type="InterPro" id="IPR003033">
    <property type="entry name" value="SCP2_sterol-bd_dom"/>
</dbReference>
<evidence type="ECO:0000313" key="3">
    <source>
        <dbReference type="Proteomes" id="UP000183900"/>
    </source>
</evidence>